<organism evidence="3 4">
    <name type="scientific">Cohnella luojiensis</name>
    <dbReference type="NCBI Taxonomy" id="652876"/>
    <lineage>
        <taxon>Bacteria</taxon>
        <taxon>Bacillati</taxon>
        <taxon>Bacillota</taxon>
        <taxon>Bacilli</taxon>
        <taxon>Bacillales</taxon>
        <taxon>Paenibacillaceae</taxon>
        <taxon>Cohnella</taxon>
    </lineage>
</organism>
<feature type="domain" description="Putative glycogen debranching enzyme N-terminal" evidence="1">
    <location>
        <begin position="6"/>
        <end position="199"/>
    </location>
</feature>
<comment type="caution">
    <text evidence="3">The sequence shown here is derived from an EMBL/GenBank/DDBJ whole genome shotgun (WGS) entry which is preliminary data.</text>
</comment>
<reference evidence="3 4" key="1">
    <citation type="submission" date="2019-03" db="EMBL/GenBank/DDBJ databases">
        <title>Cohnella endophytica sp. nov., a novel endophytic bacterium isolated from bark of Sonneratia apetala.</title>
        <authorList>
            <person name="Tuo L."/>
        </authorList>
    </citation>
    <scope>NUCLEOTIDE SEQUENCE [LARGE SCALE GENOMIC DNA]</scope>
    <source>
        <strain evidence="3 4">CCTCC AB 208254</strain>
    </source>
</reference>
<gene>
    <name evidence="3" type="ORF">E2980_20400</name>
</gene>
<dbReference type="Proteomes" id="UP000297900">
    <property type="component" value="Unassembled WGS sequence"/>
</dbReference>
<dbReference type="OrthoDB" id="9759959at2"/>
<evidence type="ECO:0000313" key="4">
    <source>
        <dbReference type="Proteomes" id="UP000297900"/>
    </source>
</evidence>
<sequence length="705" mass="79512">MDYRVIKENDIFLTTDKSGDIPAENSAGLGLYMKDTRFLNRMELFINGEKPLLLTSSAEENYVANILLTNKHMERDGELLLWRESVEIQRVRFIFGDIVYETVKLSNFSPKPLNFEFSAAFAADFKDMFIVRGYNDATNGIILPVEIRDNLMIFRYGGTDGIQRETRIDWDLEHELVDESGEVFFRLSLLPAENREITFTITPSLNGALPLKHQKEQAVKLLTDSYRTWFRKSTWIRTDLVLYDELYDRGLQDLRVLLTDIGYGSFPVAGLPLFAVPFGRDSLIAALQMLPSNPQIAKGTLKTMAAFQGTKVDLWRDEQPGKIMHELRSGELANTNQIPFNPYYGTIDSTPLFLVLLAEYYHWTEDLELVKELFPQAEKALMWINEYGDRDKDGFVEYHQESSKGIANQGWKDSGDSIIHENGDYGHAPIALVEVQGYVYQAKTKLAPILRLLGKDELADRIHQDAQELKKKFNQSFWMDDHKYFAIALDSRKNQVRSVTSNPGHALMSGIVEEAKAAEVAKRLVSSDMFSGYGIRTMSSESAGFNPMSYHDGSVWPHDNSICLMGLGALGFKEEASIIMSGMLKAAKGFEYSRLPELFCGYDISRGSPVPYPVACSPQAWAAGTPIVFLQVMLGIVPDAIAKTITLDPVLPQGMDSIQVERLAIGQGHLDLHVLRVSEKAYRVNLSRNTTGYRVVVKESVLLQR</sequence>
<dbReference type="GO" id="GO:0005975">
    <property type="term" value="P:carbohydrate metabolic process"/>
    <property type="evidence" value="ECO:0007669"/>
    <property type="project" value="InterPro"/>
</dbReference>
<evidence type="ECO:0000259" key="1">
    <source>
        <dbReference type="Pfam" id="PF14742"/>
    </source>
</evidence>
<dbReference type="EMBL" id="SOMN01000039">
    <property type="protein sequence ID" value="TFE22869.1"/>
    <property type="molecule type" value="Genomic_DNA"/>
</dbReference>
<dbReference type="InterPro" id="IPR008928">
    <property type="entry name" value="6-hairpin_glycosidase_sf"/>
</dbReference>
<dbReference type="Pfam" id="PF22422">
    <property type="entry name" value="MGH1-like_GH"/>
    <property type="match status" value="1"/>
</dbReference>
<dbReference type="Gene3D" id="1.50.10.10">
    <property type="match status" value="1"/>
</dbReference>
<evidence type="ECO:0000259" key="2">
    <source>
        <dbReference type="Pfam" id="PF22422"/>
    </source>
</evidence>
<dbReference type="RefSeq" id="WP_135154111.1">
    <property type="nucleotide sequence ID" value="NZ_SOMN01000039.1"/>
</dbReference>
<dbReference type="InterPro" id="IPR012341">
    <property type="entry name" value="6hp_glycosidase-like_sf"/>
</dbReference>
<protein>
    <submittedName>
        <fullName evidence="3">Amylo-alpha-1,6-glucosidase</fullName>
    </submittedName>
</protein>
<evidence type="ECO:0000313" key="3">
    <source>
        <dbReference type="EMBL" id="TFE22869.1"/>
    </source>
</evidence>
<name>A0A4Y8LPD7_9BACL</name>
<dbReference type="InterPro" id="IPR032856">
    <property type="entry name" value="GDE_N_bis"/>
</dbReference>
<dbReference type="AlphaFoldDB" id="A0A4Y8LPD7"/>
<keyword evidence="4" id="KW-1185">Reference proteome</keyword>
<dbReference type="InterPro" id="IPR054491">
    <property type="entry name" value="MGH1-like_GH"/>
</dbReference>
<feature type="domain" description="Mannosylglycerate hydrolase MGH1-like glycoside hydrolase" evidence="2">
    <location>
        <begin position="281"/>
        <end position="587"/>
    </location>
</feature>
<proteinExistence type="predicted"/>
<dbReference type="Pfam" id="PF14742">
    <property type="entry name" value="GDE_N_bis"/>
    <property type="match status" value="1"/>
</dbReference>
<accession>A0A4Y8LPD7</accession>
<dbReference type="SUPFAM" id="SSF48208">
    <property type="entry name" value="Six-hairpin glycosidases"/>
    <property type="match status" value="1"/>
</dbReference>